<name>A0AAN7KSX1_9MYRT</name>
<feature type="compositionally biased region" description="Basic and acidic residues" evidence="2">
    <location>
        <begin position="325"/>
        <end position="336"/>
    </location>
</feature>
<protein>
    <recommendedName>
        <fullName evidence="7">Zinc knuckle (CCHC-type) family protein</fullName>
    </recommendedName>
</protein>
<gene>
    <name evidence="5" type="ORF">SAY87_023639</name>
</gene>
<evidence type="ECO:0008006" key="7">
    <source>
        <dbReference type="Google" id="ProtNLM"/>
    </source>
</evidence>
<feature type="compositionally biased region" description="Basic and acidic residues" evidence="2">
    <location>
        <begin position="516"/>
        <end position="526"/>
    </location>
</feature>
<feature type="region of interest" description="Disordered" evidence="2">
    <location>
        <begin position="1"/>
        <end position="28"/>
    </location>
</feature>
<dbReference type="SMART" id="SM00719">
    <property type="entry name" value="Plus3"/>
    <property type="match status" value="1"/>
</dbReference>
<evidence type="ECO:0000259" key="3">
    <source>
        <dbReference type="PROSITE" id="PS50158"/>
    </source>
</evidence>
<dbReference type="SUPFAM" id="SSF57756">
    <property type="entry name" value="Retrovirus zinc finger-like domains"/>
    <property type="match status" value="1"/>
</dbReference>
<dbReference type="GO" id="GO:0008270">
    <property type="term" value="F:zinc ion binding"/>
    <property type="evidence" value="ECO:0007669"/>
    <property type="project" value="UniProtKB-KW"/>
</dbReference>
<proteinExistence type="predicted"/>
<dbReference type="InterPro" id="IPR004343">
    <property type="entry name" value="Plus-3_dom"/>
</dbReference>
<evidence type="ECO:0000313" key="5">
    <source>
        <dbReference type="EMBL" id="KAK4775678.1"/>
    </source>
</evidence>
<dbReference type="PANTHER" id="PTHR38940:SF4">
    <property type="entry name" value="OS01G0775100 PROTEIN"/>
    <property type="match status" value="1"/>
</dbReference>
<comment type="caution">
    <text evidence="5">The sequence shown here is derived from an EMBL/GenBank/DDBJ whole genome shotgun (WGS) entry which is preliminary data.</text>
</comment>
<dbReference type="SUPFAM" id="SSF159042">
    <property type="entry name" value="Plus3-like"/>
    <property type="match status" value="1"/>
</dbReference>
<dbReference type="SMART" id="SM00343">
    <property type="entry name" value="ZnF_C2HC"/>
    <property type="match status" value="2"/>
</dbReference>
<feature type="compositionally biased region" description="Basic and acidic residues" evidence="2">
    <location>
        <begin position="1"/>
        <end position="10"/>
    </location>
</feature>
<dbReference type="Proteomes" id="UP001345219">
    <property type="component" value="Chromosome 18"/>
</dbReference>
<feature type="domain" description="Plus3" evidence="4">
    <location>
        <begin position="847"/>
        <end position="976"/>
    </location>
</feature>
<feature type="domain" description="CCHC-type" evidence="3">
    <location>
        <begin position="750"/>
        <end position="765"/>
    </location>
</feature>
<evidence type="ECO:0000256" key="1">
    <source>
        <dbReference type="PROSITE-ProRule" id="PRU00047"/>
    </source>
</evidence>
<keyword evidence="1" id="KW-0862">Zinc</keyword>
<dbReference type="InterPro" id="IPR036875">
    <property type="entry name" value="Znf_CCHC_sf"/>
</dbReference>
<keyword evidence="1" id="KW-0863">Zinc-finger</keyword>
<dbReference type="InterPro" id="IPR001878">
    <property type="entry name" value="Znf_CCHC"/>
</dbReference>
<feature type="region of interest" description="Disordered" evidence="2">
    <location>
        <begin position="565"/>
        <end position="604"/>
    </location>
</feature>
<dbReference type="PROSITE" id="PS50158">
    <property type="entry name" value="ZF_CCHC"/>
    <property type="match status" value="1"/>
</dbReference>
<feature type="compositionally biased region" description="Basic and acidic residues" evidence="2">
    <location>
        <begin position="568"/>
        <end position="578"/>
    </location>
</feature>
<feature type="region of interest" description="Disordered" evidence="2">
    <location>
        <begin position="310"/>
        <end position="355"/>
    </location>
</feature>
<dbReference type="GO" id="GO:0003677">
    <property type="term" value="F:DNA binding"/>
    <property type="evidence" value="ECO:0007669"/>
    <property type="project" value="InterPro"/>
</dbReference>
<dbReference type="InterPro" id="IPR036128">
    <property type="entry name" value="Plus3-like_sf"/>
</dbReference>
<dbReference type="PANTHER" id="PTHR38940">
    <property type="entry name" value="PLUS3 DOMAIN-CONTAINING PROTEIN"/>
    <property type="match status" value="1"/>
</dbReference>
<dbReference type="Gene3D" id="4.10.60.10">
    <property type="entry name" value="Zinc finger, CCHC-type"/>
    <property type="match status" value="1"/>
</dbReference>
<feature type="region of interest" description="Disordered" evidence="2">
    <location>
        <begin position="516"/>
        <end position="542"/>
    </location>
</feature>
<dbReference type="Gene3D" id="3.90.70.200">
    <property type="entry name" value="Plus-3 domain"/>
    <property type="match status" value="1"/>
</dbReference>
<feature type="compositionally biased region" description="Low complexity" evidence="2">
    <location>
        <begin position="310"/>
        <end position="321"/>
    </location>
</feature>
<dbReference type="EMBL" id="JAXIOK010000003">
    <property type="protein sequence ID" value="KAK4775678.1"/>
    <property type="molecule type" value="Genomic_DNA"/>
</dbReference>
<evidence type="ECO:0000313" key="6">
    <source>
        <dbReference type="Proteomes" id="UP001345219"/>
    </source>
</evidence>
<organism evidence="5 6">
    <name type="scientific">Trapa incisa</name>
    <dbReference type="NCBI Taxonomy" id="236973"/>
    <lineage>
        <taxon>Eukaryota</taxon>
        <taxon>Viridiplantae</taxon>
        <taxon>Streptophyta</taxon>
        <taxon>Embryophyta</taxon>
        <taxon>Tracheophyta</taxon>
        <taxon>Spermatophyta</taxon>
        <taxon>Magnoliopsida</taxon>
        <taxon>eudicotyledons</taxon>
        <taxon>Gunneridae</taxon>
        <taxon>Pentapetalae</taxon>
        <taxon>rosids</taxon>
        <taxon>malvids</taxon>
        <taxon>Myrtales</taxon>
        <taxon>Lythraceae</taxon>
        <taxon>Trapa</taxon>
    </lineage>
</organism>
<dbReference type="PROSITE" id="PS51360">
    <property type="entry name" value="PLUS3"/>
    <property type="match status" value="1"/>
</dbReference>
<sequence>MNLEDDKIEPVADLGLSTDYSDQKNQRDALTIDPSAGANAGSGMYMTCVATSPLTELVWSPHKGLSLKCADCSFSDRKEALLWSAGPSNIAETKCSIEPLNKLNLMALKKIDDAKFDYILTHEQIDNEMTGNSEKIPEIETEDPVEISLLHNTFDEQDLRDGQSTPVFVHLKTAGTSKREENQLLILPGCDVGKTVDIPAVQQTSSSLLSNRELGIERVPTSQVHPVDEHKLSNAPILPPCKGKGKGIERTLSGPPHLDKLESTVEKNLQASKTGNIWETGAKITLKTESAPTVKTDLVQDCDAIPGQNIISISQSPSSNRRPSKHESKDKGKALSEGDVSGKFSKEGEGDESYESVESCNSAGMLSAGMLSAGKRRWSFEQRLIIGSKKAKQIEQIPRTSRSLTKHDSSFMNWISNMTRGFARPVEATCSLGHAPSNTNPAVHENQDIHVDVDIHPLNNRSLGFTSIFQSMYCSNKSSKGMNIGFDQLGDGSAGIELPNQEGAMATNLLTSLHKESDDKATKEDSNVISQGNEGAPSDAPKISFGNFITSQDAVRACSSGSMNTNVFEDRKGKDATKASDSSLIGQSAKKGETGHSLPSQDKRADLTYKGNSLRSLWITRFSARNPCSFKKQEVGDPSNPSACVSAQKLLDFCREQVAPVSRGRTDQESSHVIGDKDPKNFASSAENSFGFRRIEDPFLTHKVNPILPSPRLRSSEAMASMFARRLDALKSIIQSSELKDDSSRANATCFFCGRKGHHLQSCPEITELELEDLLKNIKSYDTVDGSPCLCIRCFQLNHWAVTCPNMFHKNPKCNLASSNHLVRNSNENATAKSGNLEKWQVSEVPKGIFSVIQALRLSRTDILKWLNSPISRSHLDGFFLRLRLGKWEEGLSGTGYYVACITGMRKKTWVNNAKGPISVNVGGIKCLVESQYISNHDFLEDELMAWWCTTSQSGGKIPSEEDLKMKAEEKKMLGFDAPIRPK</sequence>
<evidence type="ECO:0000259" key="4">
    <source>
        <dbReference type="PROSITE" id="PS51360"/>
    </source>
</evidence>
<dbReference type="Pfam" id="PF03126">
    <property type="entry name" value="Plus-3"/>
    <property type="match status" value="1"/>
</dbReference>
<accession>A0AAN7KSX1</accession>
<dbReference type="AlphaFoldDB" id="A0AAN7KSX1"/>
<evidence type="ECO:0000256" key="2">
    <source>
        <dbReference type="SAM" id="MobiDB-lite"/>
    </source>
</evidence>
<keyword evidence="6" id="KW-1185">Reference proteome</keyword>
<keyword evidence="1" id="KW-0479">Metal-binding</keyword>
<reference evidence="5 6" key="1">
    <citation type="journal article" date="2023" name="Hortic Res">
        <title>Pangenome of water caltrop reveals structural variations and asymmetric subgenome divergence after allopolyploidization.</title>
        <authorList>
            <person name="Zhang X."/>
            <person name="Chen Y."/>
            <person name="Wang L."/>
            <person name="Yuan Y."/>
            <person name="Fang M."/>
            <person name="Shi L."/>
            <person name="Lu R."/>
            <person name="Comes H.P."/>
            <person name="Ma Y."/>
            <person name="Chen Y."/>
            <person name="Huang G."/>
            <person name="Zhou Y."/>
            <person name="Zheng Z."/>
            <person name="Qiu Y."/>
        </authorList>
    </citation>
    <scope>NUCLEOTIDE SEQUENCE [LARGE SCALE GENOMIC DNA]</scope>
    <source>
        <tissue evidence="5">Roots</tissue>
    </source>
</reference>